<dbReference type="Proteomes" id="UP000660745">
    <property type="component" value="Unassembled WGS sequence"/>
</dbReference>
<feature type="region of interest" description="Disordered" evidence="1">
    <location>
        <begin position="457"/>
        <end position="505"/>
    </location>
</feature>
<dbReference type="Pfam" id="PF14528">
    <property type="entry name" value="LAGLIDADG_3"/>
    <property type="match status" value="1"/>
</dbReference>
<dbReference type="InterPro" id="IPR027434">
    <property type="entry name" value="Homing_endonucl"/>
</dbReference>
<organism evidence="3 4">
    <name type="scientific">Nonomuraea glycinis</name>
    <dbReference type="NCBI Taxonomy" id="2047744"/>
    <lineage>
        <taxon>Bacteria</taxon>
        <taxon>Bacillati</taxon>
        <taxon>Actinomycetota</taxon>
        <taxon>Actinomycetes</taxon>
        <taxon>Streptosporangiales</taxon>
        <taxon>Streptosporangiaceae</taxon>
        <taxon>Nonomuraea</taxon>
    </lineage>
</organism>
<dbReference type="GO" id="GO:0004519">
    <property type="term" value="F:endonuclease activity"/>
    <property type="evidence" value="ECO:0007669"/>
    <property type="project" value="InterPro"/>
</dbReference>
<feature type="domain" description="DOD-type homing endonuclease" evidence="2">
    <location>
        <begin position="206"/>
        <end position="346"/>
    </location>
</feature>
<evidence type="ECO:0000313" key="4">
    <source>
        <dbReference type="Proteomes" id="UP000660745"/>
    </source>
</evidence>
<evidence type="ECO:0000313" key="3">
    <source>
        <dbReference type="EMBL" id="GGP01749.1"/>
    </source>
</evidence>
<dbReference type="InterPro" id="IPR004860">
    <property type="entry name" value="LAGLIDADG_dom"/>
</dbReference>
<dbReference type="InterPro" id="IPR006142">
    <property type="entry name" value="INTEIN"/>
</dbReference>
<sequence>MAITYWARHSDNATAVLPKGDRAYTVWHAQDGEGLGRWHAGTTAEIKQHARPGALVFFDWDGTDSIGRIDHIGIVEKNLQDGRVQTIEGNAQPYSAPVLTPTGWTTIGQLRIGDLVIDPMGQSSKVTGIHPKGMRDIYRVTTASGQSALACDEHLWEVTTRDGGAPVVLTTMDVKAKVDAGRRVRLPALAPVEFDAPGAPPAAPYLLGALLGDGSLRADQVKITTVEQQIVDHLAGLLPEGCEFGNTTRKSYRGAVTATYLVRGPSRWKANPLLAALGDMGVLGLRSWEKHIPETYLTASVPVRLELLRGLMDTDGSIDSIGRAEFCTVSERLARDVQELIRSLGGNCNVHAKRGITWTSPAQAEKQPGRNAWILRNIYLPENPFRLARKAERWVMAKKRSGAYHRRIVSVESAGREGVMCISVSASSHLYVTQDYIPTYNTGDVCKRRVGDRRVLEPRLRTDRELDGGHRERTPAAQAGRPGSARAYDASPDARQGRPRAGRHR</sequence>
<reference evidence="3" key="1">
    <citation type="journal article" date="2014" name="Int. J. Syst. Evol. Microbiol.">
        <title>Complete genome sequence of Corynebacterium casei LMG S-19264T (=DSM 44701T), isolated from a smear-ripened cheese.</title>
        <authorList>
            <consortium name="US DOE Joint Genome Institute (JGI-PGF)"/>
            <person name="Walter F."/>
            <person name="Albersmeier A."/>
            <person name="Kalinowski J."/>
            <person name="Ruckert C."/>
        </authorList>
    </citation>
    <scope>NUCLEOTIDE SEQUENCE</scope>
    <source>
        <strain evidence="3">CGMCC 4.7430</strain>
    </source>
</reference>
<proteinExistence type="predicted"/>
<dbReference type="RefSeq" id="WP_189136897.1">
    <property type="nucleotide sequence ID" value="NZ_BMNK01000001.1"/>
</dbReference>
<dbReference type="EMBL" id="BMNK01000001">
    <property type="protein sequence ID" value="GGP01749.1"/>
    <property type="molecule type" value="Genomic_DNA"/>
</dbReference>
<evidence type="ECO:0000256" key="1">
    <source>
        <dbReference type="SAM" id="MobiDB-lite"/>
    </source>
</evidence>
<protein>
    <recommendedName>
        <fullName evidence="2">DOD-type homing endonuclease domain-containing protein</fullName>
    </recommendedName>
</protein>
<dbReference type="Pfam" id="PF05257">
    <property type="entry name" value="CHAP"/>
    <property type="match status" value="1"/>
</dbReference>
<dbReference type="InterPro" id="IPR036844">
    <property type="entry name" value="Hint_dom_sf"/>
</dbReference>
<dbReference type="GO" id="GO:0016539">
    <property type="term" value="P:intein-mediated protein splicing"/>
    <property type="evidence" value="ECO:0007669"/>
    <property type="project" value="InterPro"/>
</dbReference>
<dbReference type="PRINTS" id="PR00379">
    <property type="entry name" value="INTEIN"/>
</dbReference>
<reference evidence="3" key="2">
    <citation type="submission" date="2020-09" db="EMBL/GenBank/DDBJ databases">
        <authorList>
            <person name="Sun Q."/>
            <person name="Zhou Y."/>
        </authorList>
    </citation>
    <scope>NUCLEOTIDE SEQUENCE</scope>
    <source>
        <strain evidence="3">CGMCC 4.7430</strain>
    </source>
</reference>
<feature type="compositionally biased region" description="Basic and acidic residues" evidence="1">
    <location>
        <begin position="457"/>
        <end position="474"/>
    </location>
</feature>
<dbReference type="SUPFAM" id="SSF55608">
    <property type="entry name" value="Homing endonucleases"/>
    <property type="match status" value="1"/>
</dbReference>
<keyword evidence="4" id="KW-1185">Reference proteome</keyword>
<evidence type="ECO:0000259" key="2">
    <source>
        <dbReference type="PROSITE" id="PS50819"/>
    </source>
</evidence>
<dbReference type="InterPro" id="IPR004042">
    <property type="entry name" value="Intein_endonuc_central"/>
</dbReference>
<dbReference type="SUPFAM" id="SSF51294">
    <property type="entry name" value="Hedgehog/intein (Hint) domain"/>
    <property type="match status" value="1"/>
</dbReference>
<dbReference type="InterPro" id="IPR007921">
    <property type="entry name" value="CHAP_dom"/>
</dbReference>
<name>A0A917ZZA7_9ACTN</name>
<gene>
    <name evidence="3" type="ORF">GCM10012278_06230</name>
</gene>
<accession>A0A917ZZA7</accession>
<comment type="caution">
    <text evidence="3">The sequence shown here is derived from an EMBL/GenBank/DDBJ whole genome shotgun (WGS) entry which is preliminary data.</text>
</comment>
<dbReference type="PROSITE" id="PS50819">
    <property type="entry name" value="INTEIN_ENDONUCLEASE"/>
    <property type="match status" value="1"/>
</dbReference>
<dbReference type="AlphaFoldDB" id="A0A917ZZA7"/>
<dbReference type="Gene3D" id="3.10.28.10">
    <property type="entry name" value="Homing endonucleases"/>
    <property type="match status" value="1"/>
</dbReference>